<accession>A0ACB8FFS6</accession>
<evidence type="ECO:0000313" key="1">
    <source>
        <dbReference type="EMBL" id="KAH8004172.1"/>
    </source>
</evidence>
<organism evidence="1 2">
    <name type="scientific">Sphaerodactylus townsendi</name>
    <dbReference type="NCBI Taxonomy" id="933632"/>
    <lineage>
        <taxon>Eukaryota</taxon>
        <taxon>Metazoa</taxon>
        <taxon>Chordata</taxon>
        <taxon>Craniata</taxon>
        <taxon>Vertebrata</taxon>
        <taxon>Euteleostomi</taxon>
        <taxon>Lepidosauria</taxon>
        <taxon>Squamata</taxon>
        <taxon>Bifurcata</taxon>
        <taxon>Gekkota</taxon>
        <taxon>Sphaerodactylidae</taxon>
        <taxon>Sphaerodactylus</taxon>
    </lineage>
</organism>
<evidence type="ECO:0000313" key="2">
    <source>
        <dbReference type="Proteomes" id="UP000827872"/>
    </source>
</evidence>
<name>A0ACB8FFS6_9SAUR</name>
<protein>
    <submittedName>
        <fullName evidence="1">Uncharacterized protein</fullName>
    </submittedName>
</protein>
<dbReference type="EMBL" id="CM037617">
    <property type="protein sequence ID" value="KAH8004172.1"/>
    <property type="molecule type" value="Genomic_DNA"/>
</dbReference>
<dbReference type="Proteomes" id="UP000827872">
    <property type="component" value="Linkage Group LG04"/>
</dbReference>
<comment type="caution">
    <text evidence="1">The sequence shown here is derived from an EMBL/GenBank/DDBJ whole genome shotgun (WGS) entry which is preliminary data.</text>
</comment>
<gene>
    <name evidence="1" type="ORF">K3G42_004267</name>
</gene>
<sequence length="110" mass="12072">MELPAAAAEETQQLRSLRDFLLAYNRLTESCFQRCACDLGHRALSRREESCLDCCAGKLLRSNHRLMAAYVRLMPALLQRRLADQAPDPARDPGPSPPRAAAAAAGLPPE</sequence>
<reference evidence="1" key="1">
    <citation type="submission" date="2021-08" db="EMBL/GenBank/DDBJ databases">
        <title>The first chromosome-level gecko genome reveals the dynamic sex chromosomes of Neotropical dwarf geckos (Sphaerodactylidae: Sphaerodactylus).</title>
        <authorList>
            <person name="Pinto B.J."/>
            <person name="Keating S.E."/>
            <person name="Gamble T."/>
        </authorList>
    </citation>
    <scope>NUCLEOTIDE SEQUENCE</scope>
    <source>
        <strain evidence="1">TG3544</strain>
    </source>
</reference>
<keyword evidence="2" id="KW-1185">Reference proteome</keyword>
<proteinExistence type="predicted"/>